<evidence type="ECO:0000313" key="1">
    <source>
        <dbReference type="EMBL" id="EWC41754.1"/>
    </source>
</evidence>
<dbReference type="EMBL" id="AMCZ02000008">
    <property type="protein sequence ID" value="EWC41754.1"/>
    <property type="molecule type" value="Genomic_DNA"/>
</dbReference>
<name>A0A061JU90_STUST</name>
<dbReference type="eggNOG" id="ENOG5032PV3">
    <property type="taxonomic scope" value="Bacteria"/>
</dbReference>
<protein>
    <submittedName>
        <fullName evidence="1">Uncharacterized protein</fullName>
    </submittedName>
</protein>
<reference evidence="1 2" key="1">
    <citation type="journal article" date="2013" name="Genome Announc.">
        <title>Draft Genome of the Nitrogen-Fixing Bacterium Pseudomonas stutzeri Strain KOS6 Isolated from Industrial Hydrocarbon Sludge.</title>
        <authorList>
            <person name="Grigoryeva T.V."/>
            <person name="Laikov A.V."/>
            <person name="Naumova R.P."/>
            <person name="Manolov A.I."/>
            <person name="Larin A.K."/>
            <person name="Karpova I.Y."/>
            <person name="Semashko T.A."/>
            <person name="Alexeev D.G."/>
            <person name="Kostryukova E.S."/>
            <person name="Muller R."/>
            <person name="Govorun V.M."/>
        </authorList>
    </citation>
    <scope>NUCLEOTIDE SEQUENCE [LARGE SCALE GENOMIC DNA]</scope>
    <source>
        <strain evidence="1 2">KOS6</strain>
    </source>
</reference>
<accession>A0A061JU90</accession>
<dbReference type="RefSeq" id="WP_003291740.1">
    <property type="nucleotide sequence ID" value="NZ_KK020676.1"/>
</dbReference>
<dbReference type="Proteomes" id="UP000026923">
    <property type="component" value="Unassembled WGS sequence"/>
</dbReference>
<dbReference type="HOGENOM" id="CLU_1990706_0_0_6"/>
<sequence>MHKPVTLDAETAKAYIGQSVLLELHMDEDEPPYWCCVHIVGVVLSKEGVWDYPYFMAVSFVDDGRTPSEIPFVDILTIRAMRYHDRHGSGNVLGRVALANAGRSGAALPARRDSFTVPSNVSTGAAHPWLEAA</sequence>
<evidence type="ECO:0000313" key="2">
    <source>
        <dbReference type="Proteomes" id="UP000026923"/>
    </source>
</evidence>
<dbReference type="OrthoDB" id="7030069at2"/>
<proteinExistence type="predicted"/>
<gene>
    <name evidence="1" type="ORF">B597_008865</name>
</gene>
<organism evidence="1 2">
    <name type="scientific">Stutzerimonas stutzeri KOS6</name>
    <dbReference type="NCBI Taxonomy" id="1218352"/>
    <lineage>
        <taxon>Bacteria</taxon>
        <taxon>Pseudomonadati</taxon>
        <taxon>Pseudomonadota</taxon>
        <taxon>Gammaproteobacteria</taxon>
        <taxon>Pseudomonadales</taxon>
        <taxon>Pseudomonadaceae</taxon>
        <taxon>Stutzerimonas</taxon>
    </lineage>
</organism>
<comment type="caution">
    <text evidence="1">The sequence shown here is derived from an EMBL/GenBank/DDBJ whole genome shotgun (WGS) entry which is preliminary data.</text>
</comment>
<dbReference type="AlphaFoldDB" id="A0A061JU90"/>